<evidence type="ECO:0000313" key="1">
    <source>
        <dbReference type="EMBL" id="GMR57249.1"/>
    </source>
</evidence>
<gene>
    <name evidence="1" type="ORF">PMAYCL1PPCAC_27444</name>
</gene>
<dbReference type="Proteomes" id="UP001328107">
    <property type="component" value="Unassembled WGS sequence"/>
</dbReference>
<evidence type="ECO:0000313" key="2">
    <source>
        <dbReference type="Proteomes" id="UP001328107"/>
    </source>
</evidence>
<sequence>SSSILEIASHAKELNIKCSEEPGLSDSTTFITQLESMDIVRVSLVCLYFSSSFFDLPYSFWRNFLNEKLGNGSFDCVEITGDDMDEKFTKPPIDTPDDTSFFFLKWTK</sequence>
<feature type="non-terminal residue" evidence="1">
    <location>
        <position position="108"/>
    </location>
</feature>
<protein>
    <submittedName>
        <fullName evidence="1">Uncharacterized protein</fullName>
    </submittedName>
</protein>
<feature type="non-terminal residue" evidence="1">
    <location>
        <position position="1"/>
    </location>
</feature>
<comment type="caution">
    <text evidence="1">The sequence shown here is derived from an EMBL/GenBank/DDBJ whole genome shotgun (WGS) entry which is preliminary data.</text>
</comment>
<reference evidence="2" key="1">
    <citation type="submission" date="2022-10" db="EMBL/GenBank/DDBJ databases">
        <title>Genome assembly of Pristionchus species.</title>
        <authorList>
            <person name="Yoshida K."/>
            <person name="Sommer R.J."/>
        </authorList>
    </citation>
    <scope>NUCLEOTIDE SEQUENCE [LARGE SCALE GENOMIC DNA]</scope>
    <source>
        <strain evidence="2">RS5460</strain>
    </source>
</reference>
<name>A0AAN5D7W6_9BILA</name>
<accession>A0AAN5D7W6</accession>
<organism evidence="1 2">
    <name type="scientific">Pristionchus mayeri</name>
    <dbReference type="NCBI Taxonomy" id="1317129"/>
    <lineage>
        <taxon>Eukaryota</taxon>
        <taxon>Metazoa</taxon>
        <taxon>Ecdysozoa</taxon>
        <taxon>Nematoda</taxon>
        <taxon>Chromadorea</taxon>
        <taxon>Rhabditida</taxon>
        <taxon>Rhabditina</taxon>
        <taxon>Diplogasteromorpha</taxon>
        <taxon>Diplogasteroidea</taxon>
        <taxon>Neodiplogasteridae</taxon>
        <taxon>Pristionchus</taxon>
    </lineage>
</organism>
<keyword evidence="2" id="KW-1185">Reference proteome</keyword>
<dbReference type="AlphaFoldDB" id="A0AAN5D7W6"/>
<dbReference type="EMBL" id="BTRK01000006">
    <property type="protein sequence ID" value="GMR57249.1"/>
    <property type="molecule type" value="Genomic_DNA"/>
</dbReference>
<proteinExistence type="predicted"/>